<comment type="function">
    <text evidence="12">Putative RNA polymerase II subunit B1 C-terminal domain (CTD) phosphatase involved in RNA polymerase II transcription regulation.</text>
</comment>
<dbReference type="EMBL" id="CH991546">
    <property type="protein sequence ID" value="EDQ90840.1"/>
    <property type="molecule type" value="Genomic_DNA"/>
</dbReference>
<comment type="catalytic activity">
    <reaction evidence="9 12">
        <text>O-phospho-L-seryl-[protein] + H2O = L-seryl-[protein] + phosphate</text>
        <dbReference type="Rhea" id="RHEA:20629"/>
        <dbReference type="Rhea" id="RHEA-COMP:9863"/>
        <dbReference type="Rhea" id="RHEA-COMP:11604"/>
        <dbReference type="ChEBI" id="CHEBI:15377"/>
        <dbReference type="ChEBI" id="CHEBI:29999"/>
        <dbReference type="ChEBI" id="CHEBI:43474"/>
        <dbReference type="ChEBI" id="CHEBI:83421"/>
        <dbReference type="EC" id="3.1.3.16"/>
    </reaction>
</comment>
<feature type="region of interest" description="Disordered" evidence="13">
    <location>
        <begin position="269"/>
        <end position="311"/>
    </location>
</feature>
<evidence type="ECO:0000256" key="8">
    <source>
        <dbReference type="ARBA" id="ARBA00023242"/>
    </source>
</evidence>
<accession>A9UV65</accession>
<evidence type="ECO:0000256" key="1">
    <source>
        <dbReference type="ARBA" id="ARBA00004123"/>
    </source>
</evidence>
<feature type="compositionally biased region" description="Low complexity" evidence="13">
    <location>
        <begin position="213"/>
        <end position="223"/>
    </location>
</feature>
<comment type="similarity">
    <text evidence="2 11 12">Belongs to the RPAP2 family.</text>
</comment>
<evidence type="ECO:0000313" key="16">
    <source>
        <dbReference type="Proteomes" id="UP000001357"/>
    </source>
</evidence>
<dbReference type="RefSeq" id="XP_001744137.1">
    <property type="nucleotide sequence ID" value="XM_001744085.1"/>
</dbReference>
<dbReference type="GO" id="GO:0008270">
    <property type="term" value="F:zinc ion binding"/>
    <property type="evidence" value="ECO:0007669"/>
    <property type="project" value="UniProtKB-KW"/>
</dbReference>
<feature type="region of interest" description="Disordered" evidence="13">
    <location>
        <begin position="180"/>
        <end position="228"/>
    </location>
</feature>
<protein>
    <recommendedName>
        <fullName evidence="12">RNA polymerase II subunit B1 CTD phosphatase RPAP2 homolog</fullName>
        <ecNumber evidence="12">3.1.3.16</ecNumber>
    </recommendedName>
</protein>
<gene>
    <name evidence="15" type="ORF">MONBRDRAFT_6744</name>
</gene>
<dbReference type="InterPro" id="IPR007308">
    <property type="entry name" value="Rtr1/RPAP2_dom"/>
</dbReference>
<dbReference type="GO" id="GO:0043175">
    <property type="term" value="F:RNA polymerase core enzyme binding"/>
    <property type="evidence" value="ECO:0007669"/>
    <property type="project" value="UniProtKB-UniRule"/>
</dbReference>
<dbReference type="KEGG" id="mbr:MONBRDRAFT_6744"/>
<reference evidence="15 16" key="1">
    <citation type="journal article" date="2008" name="Nature">
        <title>The genome of the choanoflagellate Monosiga brevicollis and the origin of metazoans.</title>
        <authorList>
            <consortium name="JGI Sequencing"/>
            <person name="King N."/>
            <person name="Westbrook M.J."/>
            <person name="Young S.L."/>
            <person name="Kuo A."/>
            <person name="Abedin M."/>
            <person name="Chapman J."/>
            <person name="Fairclough S."/>
            <person name="Hellsten U."/>
            <person name="Isogai Y."/>
            <person name="Letunic I."/>
            <person name="Marr M."/>
            <person name="Pincus D."/>
            <person name="Putnam N."/>
            <person name="Rokas A."/>
            <person name="Wright K.J."/>
            <person name="Zuzow R."/>
            <person name="Dirks W."/>
            <person name="Good M."/>
            <person name="Goodstein D."/>
            <person name="Lemons D."/>
            <person name="Li W."/>
            <person name="Lyons J.B."/>
            <person name="Morris A."/>
            <person name="Nichols S."/>
            <person name="Richter D.J."/>
            <person name="Salamov A."/>
            <person name="Bork P."/>
            <person name="Lim W.A."/>
            <person name="Manning G."/>
            <person name="Miller W.T."/>
            <person name="McGinnis W."/>
            <person name="Shapiro H."/>
            <person name="Tjian R."/>
            <person name="Grigoriev I.V."/>
            <person name="Rokhsar D."/>
        </authorList>
    </citation>
    <scope>NUCLEOTIDE SEQUENCE [LARGE SCALE GENOMIC DNA]</scope>
    <source>
        <strain evidence="16">MX1 / ATCC 50154</strain>
    </source>
</reference>
<dbReference type="Proteomes" id="UP000001357">
    <property type="component" value="Unassembled WGS sequence"/>
</dbReference>
<evidence type="ECO:0000256" key="2">
    <source>
        <dbReference type="ARBA" id="ARBA00005676"/>
    </source>
</evidence>
<dbReference type="InterPro" id="IPR038534">
    <property type="entry name" value="Rtr1/RPAP2_sf"/>
</dbReference>
<dbReference type="GO" id="GO:0005634">
    <property type="term" value="C:nucleus"/>
    <property type="evidence" value="ECO:0000318"/>
    <property type="project" value="GO_Central"/>
</dbReference>
<keyword evidence="3 12" id="KW-0479">Metal-binding</keyword>
<keyword evidence="6 12" id="KW-0862">Zinc</keyword>
<dbReference type="InParanoid" id="A9UV65"/>
<feature type="domain" description="RTR1-type" evidence="14">
    <location>
        <begin position="34"/>
        <end position="122"/>
    </location>
</feature>
<proteinExistence type="inferred from homology"/>
<dbReference type="Gene3D" id="1.25.40.820">
    <property type="match status" value="1"/>
</dbReference>
<dbReference type="InterPro" id="IPR039693">
    <property type="entry name" value="Rtr1/RPAP2"/>
</dbReference>
<keyword evidence="5 12" id="KW-0378">Hydrolase</keyword>
<comment type="subcellular location">
    <subcellularLocation>
        <location evidence="1 12">Nucleus</location>
    </subcellularLocation>
</comment>
<evidence type="ECO:0000256" key="9">
    <source>
        <dbReference type="ARBA" id="ARBA00047761"/>
    </source>
</evidence>
<evidence type="ECO:0000256" key="3">
    <source>
        <dbReference type="ARBA" id="ARBA00022723"/>
    </source>
</evidence>
<evidence type="ECO:0000256" key="10">
    <source>
        <dbReference type="ARBA" id="ARBA00048336"/>
    </source>
</evidence>
<evidence type="ECO:0000256" key="4">
    <source>
        <dbReference type="ARBA" id="ARBA00022771"/>
    </source>
</evidence>
<evidence type="ECO:0000256" key="5">
    <source>
        <dbReference type="ARBA" id="ARBA00022801"/>
    </source>
</evidence>
<dbReference type="STRING" id="81824.A9UV65"/>
<feature type="compositionally biased region" description="Polar residues" evidence="13">
    <location>
        <begin position="284"/>
        <end position="302"/>
    </location>
</feature>
<keyword evidence="8 12" id="KW-0539">Nucleus</keyword>
<organism evidence="15 16">
    <name type="scientific">Monosiga brevicollis</name>
    <name type="common">Choanoflagellate</name>
    <dbReference type="NCBI Taxonomy" id="81824"/>
    <lineage>
        <taxon>Eukaryota</taxon>
        <taxon>Choanoflagellata</taxon>
        <taxon>Craspedida</taxon>
        <taxon>Salpingoecidae</taxon>
        <taxon>Monosiga</taxon>
    </lineage>
</organism>
<evidence type="ECO:0000313" key="15">
    <source>
        <dbReference type="EMBL" id="EDQ90840.1"/>
    </source>
</evidence>
<dbReference type="PROSITE" id="PS51479">
    <property type="entry name" value="ZF_RTR1"/>
    <property type="match status" value="1"/>
</dbReference>
<name>A9UV65_MONBE</name>
<sequence>MASAAAEDLRRRQRAEREATLLCIDVCSQPYISVERMRELHQHYDNIVEERLADERCGYPICPHRLASEAVESAYFGSVHIDQKHGRIVDITESMRYCSRECYAASRHYRRQLLDSAVGLRSEAELRNLRNISVLLPSDLMDPDALVARLSAVQILSPHPAPSGSARVAPIRDVQEHVAGASTPQPGAKAELSTTTATTTPGQPANKGAGHQSASTSSAPSRSNRPETWTEADIWAEYEDAMRDLAEQERAQVRARAAAEAEAAVAAAAKATGSTTPSNTSTTLADSQEQTSKSLATSSDSNSESKAEREHGLTRVARLLRELAALQPYAGALANEANGLTERFILPTLDTNQRQRRLEILSALLNDALPAEGLVLDAAERLLLGAVLLRLCEQGADIPVTLVAKLEPN</sequence>
<feature type="compositionally biased region" description="Low complexity" evidence="13">
    <location>
        <begin position="269"/>
        <end position="283"/>
    </location>
</feature>
<evidence type="ECO:0000259" key="14">
    <source>
        <dbReference type="PROSITE" id="PS51479"/>
    </source>
</evidence>
<evidence type="ECO:0000256" key="13">
    <source>
        <dbReference type="SAM" id="MobiDB-lite"/>
    </source>
</evidence>
<dbReference type="GeneID" id="5889324"/>
<dbReference type="GO" id="GO:0008420">
    <property type="term" value="F:RNA polymerase II CTD heptapeptide repeat phosphatase activity"/>
    <property type="evidence" value="ECO:0000318"/>
    <property type="project" value="GO_Central"/>
</dbReference>
<keyword evidence="4 12" id="KW-0863">Zinc-finger</keyword>
<dbReference type="Pfam" id="PF04181">
    <property type="entry name" value="RPAP2_Rtr1"/>
    <property type="match status" value="1"/>
</dbReference>
<evidence type="ECO:0000256" key="6">
    <source>
        <dbReference type="ARBA" id="ARBA00022833"/>
    </source>
</evidence>
<evidence type="ECO:0000256" key="7">
    <source>
        <dbReference type="ARBA" id="ARBA00022912"/>
    </source>
</evidence>
<dbReference type="AlphaFoldDB" id="A9UV65"/>
<dbReference type="PANTHER" id="PTHR14732">
    <property type="entry name" value="RNA POLYMERASE II SUBUNIT B1 CTD PHOSPHATASE RPAP2-RELATED"/>
    <property type="match status" value="1"/>
</dbReference>
<evidence type="ECO:0000256" key="12">
    <source>
        <dbReference type="RuleBase" id="RU367080"/>
    </source>
</evidence>
<keyword evidence="7 12" id="KW-0904">Protein phosphatase</keyword>
<keyword evidence="16" id="KW-1185">Reference proteome</keyword>
<dbReference type="EC" id="3.1.3.16" evidence="12"/>
<dbReference type="GO" id="GO:0005737">
    <property type="term" value="C:cytoplasm"/>
    <property type="evidence" value="ECO:0000318"/>
    <property type="project" value="GO_Central"/>
</dbReference>
<evidence type="ECO:0000256" key="11">
    <source>
        <dbReference type="PROSITE-ProRule" id="PRU00812"/>
    </source>
</evidence>
<comment type="catalytic activity">
    <reaction evidence="10 12">
        <text>O-phospho-L-threonyl-[protein] + H2O = L-threonyl-[protein] + phosphate</text>
        <dbReference type="Rhea" id="RHEA:47004"/>
        <dbReference type="Rhea" id="RHEA-COMP:11060"/>
        <dbReference type="Rhea" id="RHEA-COMP:11605"/>
        <dbReference type="ChEBI" id="CHEBI:15377"/>
        <dbReference type="ChEBI" id="CHEBI:30013"/>
        <dbReference type="ChEBI" id="CHEBI:43474"/>
        <dbReference type="ChEBI" id="CHEBI:61977"/>
        <dbReference type="EC" id="3.1.3.16"/>
    </reaction>
</comment>
<dbReference type="PANTHER" id="PTHR14732:SF0">
    <property type="entry name" value="RNA POLYMERASE II SUBUNIT B1 CTD PHOSPHATASE RPAP2-RELATED"/>
    <property type="match status" value="1"/>
</dbReference>